<keyword evidence="1 4" id="KW-0378">Hydrolase</keyword>
<keyword evidence="2" id="KW-0732">Signal</keyword>
<dbReference type="Pfam" id="PF12697">
    <property type="entry name" value="Abhydrolase_6"/>
    <property type="match status" value="1"/>
</dbReference>
<dbReference type="PANTHER" id="PTHR43798">
    <property type="entry name" value="MONOACYLGLYCEROL LIPASE"/>
    <property type="match status" value="1"/>
</dbReference>
<dbReference type="Gene3D" id="3.40.50.1820">
    <property type="entry name" value="alpha/beta hydrolase"/>
    <property type="match status" value="1"/>
</dbReference>
<dbReference type="GO" id="GO:0016787">
    <property type="term" value="F:hydrolase activity"/>
    <property type="evidence" value="ECO:0007669"/>
    <property type="project" value="UniProtKB-KW"/>
</dbReference>
<evidence type="ECO:0000256" key="2">
    <source>
        <dbReference type="SAM" id="SignalP"/>
    </source>
</evidence>
<keyword evidence="5" id="KW-1185">Reference proteome</keyword>
<feature type="chain" id="PRO_5047038487" evidence="2">
    <location>
        <begin position="27"/>
        <end position="292"/>
    </location>
</feature>
<dbReference type="InterPro" id="IPR000073">
    <property type="entry name" value="AB_hydrolase_1"/>
</dbReference>
<dbReference type="Proteomes" id="UP001611383">
    <property type="component" value="Chromosome"/>
</dbReference>
<dbReference type="PANTHER" id="PTHR43798:SF31">
    <property type="entry name" value="AB HYDROLASE SUPERFAMILY PROTEIN YCLE"/>
    <property type="match status" value="1"/>
</dbReference>
<organism evidence="4 5">
    <name type="scientific">Archangium minus</name>
    <dbReference type="NCBI Taxonomy" id="83450"/>
    <lineage>
        <taxon>Bacteria</taxon>
        <taxon>Pseudomonadati</taxon>
        <taxon>Myxococcota</taxon>
        <taxon>Myxococcia</taxon>
        <taxon>Myxococcales</taxon>
        <taxon>Cystobacterineae</taxon>
        <taxon>Archangiaceae</taxon>
        <taxon>Archangium</taxon>
    </lineage>
</organism>
<name>A0ABY9X0B6_9BACT</name>
<reference evidence="4 5" key="1">
    <citation type="submission" date="2019-08" db="EMBL/GenBank/DDBJ databases">
        <title>Archangium and Cystobacter genomes.</title>
        <authorList>
            <person name="Chen I.-C.K."/>
            <person name="Wielgoss S."/>
        </authorList>
    </citation>
    <scope>NUCLEOTIDE SEQUENCE [LARGE SCALE GENOMIC DNA]</scope>
    <source>
        <strain evidence="4 5">Cbm 6</strain>
    </source>
</reference>
<dbReference type="PROSITE" id="PS51257">
    <property type="entry name" value="PROKAR_LIPOPROTEIN"/>
    <property type="match status" value="1"/>
</dbReference>
<sequence length="292" mass="31500">MRQLILSAFLLLVGIGCTTGSQAVRAEPGSPTAFRVDVRGHGRPMILIPGFGSSGAVWDGVVAHYQERFECHVLTLSGFAGVSGSGESTVMPLVREQLAAYVAAHHLDKPVVVGHSMGGVIALSLAAEHPEAVGQLVVVDSLPFLPAVNDPSATPSSLNEMALGFRNMLMSQPLDQRRAYQRRVLPTLISDPAKVEVALDWSMKSEGRTLGQAFYEMMTTDLRPALGRIHAPVLVMGSWAGTPGATRAAAEQSFHSQYAGLSGARIVLADRARHFIMWDDPRWLMQQMDSFL</sequence>
<accession>A0ABY9X0B6</accession>
<feature type="domain" description="AB hydrolase-1" evidence="3">
    <location>
        <begin position="46"/>
        <end position="284"/>
    </location>
</feature>
<evidence type="ECO:0000256" key="1">
    <source>
        <dbReference type="ARBA" id="ARBA00022801"/>
    </source>
</evidence>
<feature type="signal peptide" evidence="2">
    <location>
        <begin position="1"/>
        <end position="26"/>
    </location>
</feature>
<dbReference type="InterPro" id="IPR050266">
    <property type="entry name" value="AB_hydrolase_sf"/>
</dbReference>
<evidence type="ECO:0000313" key="4">
    <source>
        <dbReference type="EMBL" id="WNG48835.1"/>
    </source>
</evidence>
<evidence type="ECO:0000313" key="5">
    <source>
        <dbReference type="Proteomes" id="UP001611383"/>
    </source>
</evidence>
<dbReference type="EMBL" id="CP043494">
    <property type="protein sequence ID" value="WNG48835.1"/>
    <property type="molecule type" value="Genomic_DNA"/>
</dbReference>
<dbReference type="InterPro" id="IPR029058">
    <property type="entry name" value="AB_hydrolase_fold"/>
</dbReference>
<gene>
    <name evidence="4" type="ORF">F0U60_35505</name>
</gene>
<proteinExistence type="predicted"/>
<dbReference type="SUPFAM" id="SSF53474">
    <property type="entry name" value="alpha/beta-Hydrolases"/>
    <property type="match status" value="1"/>
</dbReference>
<evidence type="ECO:0000259" key="3">
    <source>
        <dbReference type="Pfam" id="PF12697"/>
    </source>
</evidence>
<dbReference type="PRINTS" id="PR00111">
    <property type="entry name" value="ABHYDROLASE"/>
</dbReference>
<dbReference type="RefSeq" id="WP_395806497.1">
    <property type="nucleotide sequence ID" value="NZ_CP043494.1"/>
</dbReference>
<protein>
    <submittedName>
        <fullName evidence="4">Alpha/beta hydrolase</fullName>
    </submittedName>
</protein>